<comment type="caution">
    <text evidence="5">The sequence shown here is derived from an EMBL/GenBank/DDBJ whole genome shotgun (WGS) entry which is preliminary data.</text>
</comment>
<dbReference type="InterPro" id="IPR053485">
    <property type="entry name" value="tRNA_guanine-N2-MTase"/>
</dbReference>
<dbReference type="InterPro" id="IPR002052">
    <property type="entry name" value="DNA_methylase_N6_adenine_CS"/>
</dbReference>
<protein>
    <recommendedName>
        <fullName evidence="4">THUMP domain-containing protein</fullName>
    </recommendedName>
</protein>
<dbReference type="GO" id="GO:0070043">
    <property type="term" value="F:rRNA (guanine-N7-)-methyltransferase activity"/>
    <property type="evidence" value="ECO:0007669"/>
    <property type="project" value="TreeGrafter"/>
</dbReference>
<keyword evidence="2" id="KW-0808">Transferase</keyword>
<evidence type="ECO:0000313" key="5">
    <source>
        <dbReference type="EMBL" id="RLE53260.1"/>
    </source>
</evidence>
<keyword evidence="3" id="KW-0694">RNA-binding</keyword>
<dbReference type="GO" id="GO:0003723">
    <property type="term" value="F:RNA binding"/>
    <property type="evidence" value="ECO:0007669"/>
    <property type="project" value="UniProtKB-UniRule"/>
</dbReference>
<dbReference type="AlphaFoldDB" id="A0A497F2Z6"/>
<keyword evidence="1" id="KW-0489">Methyltransferase</keyword>
<dbReference type="InterPro" id="IPR029063">
    <property type="entry name" value="SAM-dependent_MTases_sf"/>
</dbReference>
<dbReference type="CDD" id="cd11715">
    <property type="entry name" value="THUMP_AdoMetMT"/>
    <property type="match status" value="1"/>
</dbReference>
<name>A0A497F2Z6_9CREN</name>
<dbReference type="Pfam" id="PF01170">
    <property type="entry name" value="UPF0020"/>
    <property type="match status" value="1"/>
</dbReference>
<accession>A0A497F2Z6</accession>
<dbReference type="PROSITE" id="PS00092">
    <property type="entry name" value="N6_MTASE"/>
    <property type="match status" value="1"/>
</dbReference>
<dbReference type="Gene3D" id="3.30.2130.30">
    <property type="match status" value="1"/>
</dbReference>
<evidence type="ECO:0000256" key="1">
    <source>
        <dbReference type="ARBA" id="ARBA00022603"/>
    </source>
</evidence>
<dbReference type="GO" id="GO:0008990">
    <property type="term" value="F:rRNA (guanine-N2-)-methyltransferase activity"/>
    <property type="evidence" value="ECO:0007669"/>
    <property type="project" value="TreeGrafter"/>
</dbReference>
<dbReference type="PANTHER" id="PTHR47313">
    <property type="entry name" value="RIBOSOMAL RNA LARGE SUBUNIT METHYLTRANSFERASE K/L"/>
    <property type="match status" value="1"/>
</dbReference>
<proteinExistence type="predicted"/>
<organism evidence="5 6">
    <name type="scientific">Thermoproteota archaeon</name>
    <dbReference type="NCBI Taxonomy" id="2056631"/>
    <lineage>
        <taxon>Archaea</taxon>
        <taxon>Thermoproteota</taxon>
    </lineage>
</organism>
<dbReference type="Gene3D" id="3.40.50.150">
    <property type="entry name" value="Vaccinia Virus protein VP39"/>
    <property type="match status" value="1"/>
</dbReference>
<evidence type="ECO:0000256" key="3">
    <source>
        <dbReference type="PROSITE-ProRule" id="PRU00529"/>
    </source>
</evidence>
<evidence type="ECO:0000259" key="4">
    <source>
        <dbReference type="PROSITE" id="PS51165"/>
    </source>
</evidence>
<dbReference type="SUPFAM" id="SSF53335">
    <property type="entry name" value="S-adenosyl-L-methionine-dependent methyltransferases"/>
    <property type="match status" value="1"/>
</dbReference>
<dbReference type="NCBIfam" id="NF040721">
    <property type="entry name" value="Trm14_Arch"/>
    <property type="match status" value="1"/>
</dbReference>
<dbReference type="Pfam" id="PF02926">
    <property type="entry name" value="THUMP"/>
    <property type="match status" value="1"/>
</dbReference>
<dbReference type="SUPFAM" id="SSF143437">
    <property type="entry name" value="THUMP domain-like"/>
    <property type="match status" value="1"/>
</dbReference>
<dbReference type="InterPro" id="IPR054170">
    <property type="entry name" value="RlmL_1st"/>
</dbReference>
<reference evidence="5 6" key="1">
    <citation type="submission" date="2018-06" db="EMBL/GenBank/DDBJ databases">
        <title>Extensive metabolic versatility and redundancy in microbially diverse, dynamic hydrothermal sediments.</title>
        <authorList>
            <person name="Dombrowski N."/>
            <person name="Teske A."/>
            <person name="Baker B.J."/>
        </authorList>
    </citation>
    <scope>NUCLEOTIDE SEQUENCE [LARGE SCALE GENOMIC DNA]</scope>
    <source>
        <strain evidence="5">B34_G17</strain>
    </source>
</reference>
<dbReference type="CDD" id="cd02440">
    <property type="entry name" value="AdoMet_MTases"/>
    <property type="match status" value="1"/>
</dbReference>
<dbReference type="InterPro" id="IPR004114">
    <property type="entry name" value="THUMP_dom"/>
</dbReference>
<dbReference type="EMBL" id="QMQX01000016">
    <property type="protein sequence ID" value="RLE53260.1"/>
    <property type="molecule type" value="Genomic_DNA"/>
</dbReference>
<gene>
    <name evidence="5" type="ORF">DRJ33_01490</name>
</gene>
<feature type="domain" description="THUMP" evidence="4">
    <location>
        <begin position="48"/>
        <end position="159"/>
    </location>
</feature>
<dbReference type="SMART" id="SM00981">
    <property type="entry name" value="THUMP"/>
    <property type="match status" value="1"/>
</dbReference>
<evidence type="ECO:0000313" key="6">
    <source>
        <dbReference type="Proteomes" id="UP000272051"/>
    </source>
</evidence>
<dbReference type="InterPro" id="IPR000241">
    <property type="entry name" value="RlmKL-like_Mtase"/>
</dbReference>
<dbReference type="PANTHER" id="PTHR47313:SF1">
    <property type="entry name" value="RIBOSOMAL RNA LARGE SUBUNIT METHYLTRANSFERASE K_L"/>
    <property type="match status" value="1"/>
</dbReference>
<evidence type="ECO:0000256" key="2">
    <source>
        <dbReference type="ARBA" id="ARBA00022679"/>
    </source>
</evidence>
<dbReference type="Proteomes" id="UP000272051">
    <property type="component" value="Unassembled WGS sequence"/>
</dbReference>
<dbReference type="PROSITE" id="PS51165">
    <property type="entry name" value="THUMP"/>
    <property type="match status" value="1"/>
</dbReference>
<dbReference type="GO" id="GO:0008033">
    <property type="term" value="P:tRNA processing"/>
    <property type="evidence" value="ECO:0007669"/>
    <property type="project" value="UniProtKB-ARBA"/>
</dbReference>
<sequence>MRFCLTFSFIATTTTGFEDIAAWEVEKLIGAKARQLHGKILFEASINQVVELNIWSRTLHRIILLLCRDRVETLEDVYRVTASIDFTDYIERGQSFAVRAERIGEHPFTSIDVAAKAGQAVIDSFMSKTGHRLKVNLDKPDVEIFCQLKNSDFYIGLNTTGESLHRRNYRVFDHPAALKTTIASAMIYWSDWSCEEPILDPMCGGGTIPIEAALIARNIAPGLFRREFAFGKLFFIDRQYYEEAVEKARSSSNRNSYRIYGSDISPKFIEGAWRNATSAGVEDTVKFCCVDATKLDRVEDLEVKYVVVNPPYGIRSLRDKVVERLYVNFLSALKRKSRGLLVAITASDEEFKRALDVNGLEVLGVKRVFHGALLTSVFKCAF</sequence>
<dbReference type="Pfam" id="PF22020">
    <property type="entry name" value="RlmL_1st"/>
    <property type="match status" value="1"/>
</dbReference>